<evidence type="ECO:0000256" key="1">
    <source>
        <dbReference type="SAM" id="MobiDB-lite"/>
    </source>
</evidence>
<name>W7LQT5_GIBM7</name>
<dbReference type="KEGG" id="fvr:FVEG_15186"/>
<protein>
    <submittedName>
        <fullName evidence="2">Uncharacterized protein</fullName>
    </submittedName>
</protein>
<dbReference type="GeneID" id="30072062"/>
<reference evidence="2 3" key="1">
    <citation type="journal article" date="2010" name="Nature">
        <title>Comparative genomics reveals mobile pathogenicity chromosomes in Fusarium.</title>
        <authorList>
            <person name="Ma L.J."/>
            <person name="van der Does H.C."/>
            <person name="Borkovich K.A."/>
            <person name="Coleman J.J."/>
            <person name="Daboussi M.J."/>
            <person name="Di Pietro A."/>
            <person name="Dufresne M."/>
            <person name="Freitag M."/>
            <person name="Grabherr M."/>
            <person name="Henrissat B."/>
            <person name="Houterman P.M."/>
            <person name="Kang S."/>
            <person name="Shim W.B."/>
            <person name="Woloshuk C."/>
            <person name="Xie X."/>
            <person name="Xu J.R."/>
            <person name="Antoniw J."/>
            <person name="Baker S.E."/>
            <person name="Bluhm B.H."/>
            <person name="Breakspear A."/>
            <person name="Brown D.W."/>
            <person name="Butchko R.A."/>
            <person name="Chapman S."/>
            <person name="Coulson R."/>
            <person name="Coutinho P.M."/>
            <person name="Danchin E.G."/>
            <person name="Diener A."/>
            <person name="Gale L.R."/>
            <person name="Gardiner D.M."/>
            <person name="Goff S."/>
            <person name="Hammond-Kosack K.E."/>
            <person name="Hilburn K."/>
            <person name="Hua-Van A."/>
            <person name="Jonkers W."/>
            <person name="Kazan K."/>
            <person name="Kodira C.D."/>
            <person name="Koehrsen M."/>
            <person name="Kumar L."/>
            <person name="Lee Y.H."/>
            <person name="Li L."/>
            <person name="Manners J.M."/>
            <person name="Miranda-Saavedra D."/>
            <person name="Mukherjee M."/>
            <person name="Park G."/>
            <person name="Park J."/>
            <person name="Park S.Y."/>
            <person name="Proctor R.H."/>
            <person name="Regev A."/>
            <person name="Ruiz-Roldan M.C."/>
            <person name="Sain D."/>
            <person name="Sakthikumar S."/>
            <person name="Sykes S."/>
            <person name="Schwartz D.C."/>
            <person name="Turgeon B.G."/>
            <person name="Wapinski I."/>
            <person name="Yoder O."/>
            <person name="Young S."/>
            <person name="Zeng Q."/>
            <person name="Zhou S."/>
            <person name="Galagan J."/>
            <person name="Cuomo C.A."/>
            <person name="Kistler H.C."/>
            <person name="Rep M."/>
        </authorList>
    </citation>
    <scope>NUCLEOTIDE SEQUENCE [LARGE SCALE GENOMIC DNA]</scope>
    <source>
        <strain evidence="3">M3125 / FGSC 7600</strain>
    </source>
</reference>
<dbReference type="EMBL" id="DS022244">
    <property type="protein sequence ID" value="EWG40866.1"/>
    <property type="molecule type" value="Genomic_DNA"/>
</dbReference>
<organism evidence="2 3">
    <name type="scientific">Gibberella moniliformis (strain M3125 / FGSC 7600)</name>
    <name type="common">Maize ear and stalk rot fungus</name>
    <name type="synonym">Fusarium verticillioides</name>
    <dbReference type="NCBI Taxonomy" id="334819"/>
    <lineage>
        <taxon>Eukaryota</taxon>
        <taxon>Fungi</taxon>
        <taxon>Dikarya</taxon>
        <taxon>Ascomycota</taxon>
        <taxon>Pezizomycotina</taxon>
        <taxon>Sordariomycetes</taxon>
        <taxon>Hypocreomycetidae</taxon>
        <taxon>Hypocreales</taxon>
        <taxon>Nectriaceae</taxon>
        <taxon>Fusarium</taxon>
        <taxon>Fusarium fujikuroi species complex</taxon>
    </lineage>
</organism>
<sequence length="110" mass="12565">MSVCYHDNSRILRQRVVISLILSARYSNNQTNKEAQLQRDWPSKRMDGCRSGRYKKRQGSILPSHPMLQSPEGPRMIGGIRRQNAALRLCPLSSTPWRLPHVGRGARSLL</sequence>
<dbReference type="AlphaFoldDB" id="W7LQT5"/>
<dbReference type="OrthoDB" id="10583499at2759"/>
<evidence type="ECO:0000313" key="2">
    <source>
        <dbReference type="EMBL" id="EWG40866.1"/>
    </source>
</evidence>
<feature type="compositionally biased region" description="Basic and acidic residues" evidence="1">
    <location>
        <begin position="41"/>
        <end position="50"/>
    </location>
</feature>
<feature type="region of interest" description="Disordered" evidence="1">
    <location>
        <begin position="30"/>
        <end position="77"/>
    </location>
</feature>
<evidence type="ECO:0000313" key="3">
    <source>
        <dbReference type="Proteomes" id="UP000009096"/>
    </source>
</evidence>
<accession>W7LQT5</accession>
<gene>
    <name evidence="2" type="ORF">FVEG_15186</name>
</gene>
<dbReference type="Proteomes" id="UP000009096">
    <property type="component" value="Chromosome 5"/>
</dbReference>
<dbReference type="EMBL" id="CM000582">
    <property type="protein sequence ID" value="EWG40866.1"/>
    <property type="molecule type" value="Genomic_DNA"/>
</dbReference>
<dbReference type="VEuPathDB" id="FungiDB:FVEG_15186"/>
<dbReference type="RefSeq" id="XP_018747057.1">
    <property type="nucleotide sequence ID" value="XM_018904308.1"/>
</dbReference>
<keyword evidence="3" id="KW-1185">Reference proteome</keyword>
<proteinExistence type="predicted"/>